<feature type="domain" description="Pterin-binding" evidence="12">
    <location>
        <begin position="1"/>
        <end position="247"/>
    </location>
</feature>
<keyword evidence="7" id="KW-0808">Transferase</keyword>
<dbReference type="Pfam" id="PF00809">
    <property type="entry name" value="Pterin_bind"/>
    <property type="match status" value="1"/>
</dbReference>
<evidence type="ECO:0000256" key="5">
    <source>
        <dbReference type="ARBA" id="ARBA00012458"/>
    </source>
</evidence>
<gene>
    <name evidence="13" type="ORF">MGN01_05050</name>
</gene>
<keyword evidence="9" id="KW-0460">Magnesium</keyword>
<evidence type="ECO:0000256" key="2">
    <source>
        <dbReference type="ARBA" id="ARBA00001946"/>
    </source>
</evidence>
<accession>A0A512JFE2</accession>
<comment type="cofactor">
    <cofactor evidence="2">
        <name>Mg(2+)</name>
        <dbReference type="ChEBI" id="CHEBI:18420"/>
    </cofactor>
</comment>
<dbReference type="RefSeq" id="WP_238258101.1">
    <property type="nucleotide sequence ID" value="NZ_BJZV01000002.1"/>
</dbReference>
<keyword evidence="10" id="KW-0289">Folate biosynthesis</keyword>
<dbReference type="Gene3D" id="3.20.20.20">
    <property type="entry name" value="Dihydropteroate synthase-like"/>
    <property type="match status" value="1"/>
</dbReference>
<dbReference type="GO" id="GO:0005829">
    <property type="term" value="C:cytosol"/>
    <property type="evidence" value="ECO:0007669"/>
    <property type="project" value="TreeGrafter"/>
</dbReference>
<sequence length="260" mass="27348">MGILNVTPDSFSDGGRFEKPDAARAQAEALAGEGAALVDIGGESTRPGHVPVSAEDEQARVVPVIAALAGHLSVPISIDTYKASTAAAALNAGAAIVNDVWGLQRDPDIARVAAEHGAPVIAMHNRETIDPGIDIVADMLAFFDRSLSIARRAGIPDEDIVLDPGIGFGKSWEQHLEALRRLPEIKALGFPILVGVSRKSLLGRLHDKETAPSDRLYGSIAAHVLAGTLGADILRVHDVRPHVDALRVVDAVLRPGTVHV</sequence>
<proteinExistence type="inferred from homology"/>
<dbReference type="PANTHER" id="PTHR20941">
    <property type="entry name" value="FOLATE SYNTHESIS PROTEINS"/>
    <property type="match status" value="1"/>
</dbReference>
<evidence type="ECO:0000256" key="6">
    <source>
        <dbReference type="ARBA" id="ARBA00016919"/>
    </source>
</evidence>
<dbReference type="EC" id="2.5.1.15" evidence="5"/>
<evidence type="ECO:0000256" key="1">
    <source>
        <dbReference type="ARBA" id="ARBA00000012"/>
    </source>
</evidence>
<dbReference type="GO" id="GO:0046656">
    <property type="term" value="P:folic acid biosynthetic process"/>
    <property type="evidence" value="ECO:0007669"/>
    <property type="project" value="UniProtKB-KW"/>
</dbReference>
<comment type="similarity">
    <text evidence="4">Belongs to the DHPS family.</text>
</comment>
<comment type="catalytic activity">
    <reaction evidence="1">
        <text>(7,8-dihydropterin-6-yl)methyl diphosphate + 4-aminobenzoate = 7,8-dihydropteroate + diphosphate</text>
        <dbReference type="Rhea" id="RHEA:19949"/>
        <dbReference type="ChEBI" id="CHEBI:17836"/>
        <dbReference type="ChEBI" id="CHEBI:17839"/>
        <dbReference type="ChEBI" id="CHEBI:33019"/>
        <dbReference type="ChEBI" id="CHEBI:72950"/>
        <dbReference type="EC" id="2.5.1.15"/>
    </reaction>
</comment>
<dbReference type="CDD" id="cd00739">
    <property type="entry name" value="DHPS"/>
    <property type="match status" value="1"/>
</dbReference>
<comment type="pathway">
    <text evidence="3">Cofactor biosynthesis; tetrahydrofolate biosynthesis; 7,8-dihydrofolate from 2-amino-4-hydroxy-6-hydroxymethyl-7,8-dihydropteridine diphosphate and 4-aminobenzoate: step 1/2.</text>
</comment>
<dbReference type="PANTHER" id="PTHR20941:SF1">
    <property type="entry name" value="FOLIC ACID SYNTHESIS PROTEIN FOL1"/>
    <property type="match status" value="1"/>
</dbReference>
<keyword evidence="14" id="KW-1185">Reference proteome</keyword>
<dbReference type="GO" id="GO:0004156">
    <property type="term" value="F:dihydropteroate synthase activity"/>
    <property type="evidence" value="ECO:0007669"/>
    <property type="project" value="UniProtKB-EC"/>
</dbReference>
<dbReference type="EMBL" id="BJZV01000002">
    <property type="protein sequence ID" value="GEP08660.1"/>
    <property type="molecule type" value="Genomic_DNA"/>
</dbReference>
<dbReference type="PROSITE" id="PS00793">
    <property type="entry name" value="DHPS_2"/>
    <property type="match status" value="1"/>
</dbReference>
<protein>
    <recommendedName>
        <fullName evidence="6">Dihydropteroate synthase</fullName>
        <ecNumber evidence="5">2.5.1.15</ecNumber>
    </recommendedName>
    <alternativeName>
        <fullName evidence="11">Dihydropteroate pyrophosphorylase</fullName>
    </alternativeName>
</protein>
<name>A0A512JFE2_9HYPH</name>
<evidence type="ECO:0000256" key="4">
    <source>
        <dbReference type="ARBA" id="ARBA00009503"/>
    </source>
</evidence>
<dbReference type="GO" id="GO:0046654">
    <property type="term" value="P:tetrahydrofolate biosynthetic process"/>
    <property type="evidence" value="ECO:0007669"/>
    <property type="project" value="TreeGrafter"/>
</dbReference>
<keyword evidence="8" id="KW-0479">Metal-binding</keyword>
<dbReference type="FunFam" id="3.20.20.20:FF:000006">
    <property type="entry name" value="Dihydropteroate synthase"/>
    <property type="match status" value="1"/>
</dbReference>
<dbReference type="GO" id="GO:0046872">
    <property type="term" value="F:metal ion binding"/>
    <property type="evidence" value="ECO:0007669"/>
    <property type="project" value="UniProtKB-KW"/>
</dbReference>
<evidence type="ECO:0000256" key="11">
    <source>
        <dbReference type="ARBA" id="ARBA00030193"/>
    </source>
</evidence>
<dbReference type="InterPro" id="IPR045031">
    <property type="entry name" value="DHP_synth-like"/>
</dbReference>
<dbReference type="InterPro" id="IPR000489">
    <property type="entry name" value="Pterin-binding_dom"/>
</dbReference>
<evidence type="ECO:0000256" key="10">
    <source>
        <dbReference type="ARBA" id="ARBA00022909"/>
    </source>
</evidence>
<evidence type="ECO:0000256" key="3">
    <source>
        <dbReference type="ARBA" id="ARBA00004763"/>
    </source>
</evidence>
<dbReference type="PROSITE" id="PS50972">
    <property type="entry name" value="PTERIN_BINDING"/>
    <property type="match status" value="1"/>
</dbReference>
<evidence type="ECO:0000259" key="12">
    <source>
        <dbReference type="PROSITE" id="PS50972"/>
    </source>
</evidence>
<evidence type="ECO:0000313" key="13">
    <source>
        <dbReference type="EMBL" id="GEP08660.1"/>
    </source>
</evidence>
<dbReference type="InterPro" id="IPR011005">
    <property type="entry name" value="Dihydropteroate_synth-like_sf"/>
</dbReference>
<evidence type="ECO:0000256" key="7">
    <source>
        <dbReference type="ARBA" id="ARBA00022679"/>
    </source>
</evidence>
<dbReference type="NCBIfam" id="TIGR01496">
    <property type="entry name" value="DHPS"/>
    <property type="match status" value="1"/>
</dbReference>
<reference evidence="13 14" key="1">
    <citation type="submission" date="2019-07" db="EMBL/GenBank/DDBJ databases">
        <title>Whole genome shotgun sequence of Methylobacterium gnaphalii NBRC 107716.</title>
        <authorList>
            <person name="Hosoyama A."/>
            <person name="Uohara A."/>
            <person name="Ohji S."/>
            <person name="Ichikawa N."/>
        </authorList>
    </citation>
    <scope>NUCLEOTIDE SEQUENCE [LARGE SCALE GENOMIC DNA]</scope>
    <source>
        <strain evidence="13 14">NBRC 107716</strain>
    </source>
</reference>
<dbReference type="Proteomes" id="UP000321750">
    <property type="component" value="Unassembled WGS sequence"/>
</dbReference>
<dbReference type="SUPFAM" id="SSF51717">
    <property type="entry name" value="Dihydropteroate synthetase-like"/>
    <property type="match status" value="1"/>
</dbReference>
<dbReference type="InterPro" id="IPR006390">
    <property type="entry name" value="DHP_synth_dom"/>
</dbReference>
<organism evidence="13 14">
    <name type="scientific">Methylobacterium gnaphalii</name>
    <dbReference type="NCBI Taxonomy" id="1010610"/>
    <lineage>
        <taxon>Bacteria</taxon>
        <taxon>Pseudomonadati</taxon>
        <taxon>Pseudomonadota</taxon>
        <taxon>Alphaproteobacteria</taxon>
        <taxon>Hyphomicrobiales</taxon>
        <taxon>Methylobacteriaceae</taxon>
        <taxon>Methylobacterium</taxon>
    </lineage>
</organism>
<comment type="caution">
    <text evidence="13">The sequence shown here is derived from an EMBL/GenBank/DDBJ whole genome shotgun (WGS) entry which is preliminary data.</text>
</comment>
<dbReference type="AlphaFoldDB" id="A0A512JFE2"/>
<evidence type="ECO:0000256" key="9">
    <source>
        <dbReference type="ARBA" id="ARBA00022842"/>
    </source>
</evidence>
<evidence type="ECO:0000256" key="8">
    <source>
        <dbReference type="ARBA" id="ARBA00022723"/>
    </source>
</evidence>
<evidence type="ECO:0000313" key="14">
    <source>
        <dbReference type="Proteomes" id="UP000321750"/>
    </source>
</evidence>